<name>A0A8R7PYZ4_TRIUA</name>
<dbReference type="Gramene" id="TuG1812G0300005384.01.T01">
    <property type="protein sequence ID" value="TuG1812G0300005384.01.T01.cds439285"/>
    <property type="gene ID" value="TuG1812G0300005384.01"/>
</dbReference>
<evidence type="ECO:0000259" key="1">
    <source>
        <dbReference type="PROSITE" id="PS50994"/>
    </source>
</evidence>
<dbReference type="InterPro" id="IPR050951">
    <property type="entry name" value="Retrovirus_Pol_polyprotein"/>
</dbReference>
<dbReference type="PANTHER" id="PTHR37984:SF5">
    <property type="entry name" value="PROTEIN NYNRIN-LIKE"/>
    <property type="match status" value="1"/>
</dbReference>
<dbReference type="InterPro" id="IPR036397">
    <property type="entry name" value="RNaseH_sf"/>
</dbReference>
<dbReference type="EnsemblPlants" id="TuG1812G0300005384.01.T01">
    <property type="protein sequence ID" value="TuG1812G0300005384.01.T01.cds439285"/>
    <property type="gene ID" value="TuG1812G0300005384.01"/>
</dbReference>
<dbReference type="AlphaFoldDB" id="A0A8R7PYZ4"/>
<dbReference type="InterPro" id="IPR012337">
    <property type="entry name" value="RNaseH-like_sf"/>
</dbReference>
<sequence>MSTARHPQTDGQTERVNLCLETFLRCFVHACPTKWYAWLPLAEFWYNTSPHSALGTTPFEVLYGHAPRHFGIVDPVACASPDLAEWLQDRAQMTALIRQHLLRARQNMKDSADKRRSHRVFEVGDWVFLKLQPYVQRSVATRSNQKLAFRYFSPYKVLHRVGAVAYKLQMPEDSTVHPVFHVSRLWQALPPMEQALQQLPRTASPTPVPEEI</sequence>
<reference evidence="2" key="3">
    <citation type="submission" date="2022-06" db="UniProtKB">
        <authorList>
            <consortium name="EnsemblPlants"/>
        </authorList>
    </citation>
    <scope>IDENTIFICATION</scope>
</reference>
<evidence type="ECO:0000313" key="2">
    <source>
        <dbReference type="EnsemblPlants" id="TuG1812G0300005384.01.T01.cds439285"/>
    </source>
</evidence>
<dbReference type="InterPro" id="IPR056924">
    <property type="entry name" value="SH3_Tf2-1"/>
</dbReference>
<dbReference type="GO" id="GO:0003676">
    <property type="term" value="F:nucleic acid binding"/>
    <property type="evidence" value="ECO:0007669"/>
    <property type="project" value="InterPro"/>
</dbReference>
<dbReference type="Proteomes" id="UP000015106">
    <property type="component" value="Chromosome 3"/>
</dbReference>
<dbReference type="SUPFAM" id="SSF53098">
    <property type="entry name" value="Ribonuclease H-like"/>
    <property type="match status" value="1"/>
</dbReference>
<dbReference type="Pfam" id="PF24626">
    <property type="entry name" value="SH3_Tf2-1"/>
    <property type="match status" value="1"/>
</dbReference>
<proteinExistence type="predicted"/>
<accession>A0A8R7PYZ4</accession>
<evidence type="ECO:0000313" key="3">
    <source>
        <dbReference type="Proteomes" id="UP000015106"/>
    </source>
</evidence>
<dbReference type="Gene3D" id="3.30.420.10">
    <property type="entry name" value="Ribonuclease H-like superfamily/Ribonuclease H"/>
    <property type="match status" value="1"/>
</dbReference>
<dbReference type="PROSITE" id="PS50994">
    <property type="entry name" value="INTEGRASE"/>
    <property type="match status" value="1"/>
</dbReference>
<organism evidence="2 3">
    <name type="scientific">Triticum urartu</name>
    <name type="common">Red wild einkorn</name>
    <name type="synonym">Crithodium urartu</name>
    <dbReference type="NCBI Taxonomy" id="4572"/>
    <lineage>
        <taxon>Eukaryota</taxon>
        <taxon>Viridiplantae</taxon>
        <taxon>Streptophyta</taxon>
        <taxon>Embryophyta</taxon>
        <taxon>Tracheophyta</taxon>
        <taxon>Spermatophyta</taxon>
        <taxon>Magnoliopsida</taxon>
        <taxon>Liliopsida</taxon>
        <taxon>Poales</taxon>
        <taxon>Poaceae</taxon>
        <taxon>BOP clade</taxon>
        <taxon>Pooideae</taxon>
        <taxon>Triticodae</taxon>
        <taxon>Triticeae</taxon>
        <taxon>Triticinae</taxon>
        <taxon>Triticum</taxon>
    </lineage>
</organism>
<protein>
    <recommendedName>
        <fullName evidence="1">Integrase catalytic domain-containing protein</fullName>
    </recommendedName>
</protein>
<reference evidence="2" key="2">
    <citation type="submission" date="2018-03" db="EMBL/GenBank/DDBJ databases">
        <title>The Triticum urartu genome reveals the dynamic nature of wheat genome evolution.</title>
        <authorList>
            <person name="Ling H."/>
            <person name="Ma B."/>
            <person name="Shi X."/>
            <person name="Liu H."/>
            <person name="Dong L."/>
            <person name="Sun H."/>
            <person name="Cao Y."/>
            <person name="Gao Q."/>
            <person name="Zheng S."/>
            <person name="Li Y."/>
            <person name="Yu Y."/>
            <person name="Du H."/>
            <person name="Qi M."/>
            <person name="Li Y."/>
            <person name="Yu H."/>
            <person name="Cui Y."/>
            <person name="Wang N."/>
            <person name="Chen C."/>
            <person name="Wu H."/>
            <person name="Zhao Y."/>
            <person name="Zhang J."/>
            <person name="Li Y."/>
            <person name="Zhou W."/>
            <person name="Zhang B."/>
            <person name="Hu W."/>
            <person name="Eijk M."/>
            <person name="Tang J."/>
            <person name="Witsenboer H."/>
            <person name="Zhao S."/>
            <person name="Li Z."/>
            <person name="Zhang A."/>
            <person name="Wang D."/>
            <person name="Liang C."/>
        </authorList>
    </citation>
    <scope>NUCLEOTIDE SEQUENCE [LARGE SCALE GENOMIC DNA]</scope>
    <source>
        <strain evidence="2">cv. G1812</strain>
    </source>
</reference>
<feature type="domain" description="Integrase catalytic" evidence="1">
    <location>
        <begin position="1"/>
        <end position="66"/>
    </location>
</feature>
<dbReference type="GO" id="GO:0015074">
    <property type="term" value="P:DNA integration"/>
    <property type="evidence" value="ECO:0007669"/>
    <property type="project" value="InterPro"/>
</dbReference>
<dbReference type="PANTHER" id="PTHR37984">
    <property type="entry name" value="PROTEIN CBG26694"/>
    <property type="match status" value="1"/>
</dbReference>
<reference evidence="3" key="1">
    <citation type="journal article" date="2013" name="Nature">
        <title>Draft genome of the wheat A-genome progenitor Triticum urartu.</title>
        <authorList>
            <person name="Ling H.Q."/>
            <person name="Zhao S."/>
            <person name="Liu D."/>
            <person name="Wang J."/>
            <person name="Sun H."/>
            <person name="Zhang C."/>
            <person name="Fan H."/>
            <person name="Li D."/>
            <person name="Dong L."/>
            <person name="Tao Y."/>
            <person name="Gao C."/>
            <person name="Wu H."/>
            <person name="Li Y."/>
            <person name="Cui Y."/>
            <person name="Guo X."/>
            <person name="Zheng S."/>
            <person name="Wang B."/>
            <person name="Yu K."/>
            <person name="Liang Q."/>
            <person name="Yang W."/>
            <person name="Lou X."/>
            <person name="Chen J."/>
            <person name="Feng M."/>
            <person name="Jian J."/>
            <person name="Zhang X."/>
            <person name="Luo G."/>
            <person name="Jiang Y."/>
            <person name="Liu J."/>
            <person name="Wang Z."/>
            <person name="Sha Y."/>
            <person name="Zhang B."/>
            <person name="Wu H."/>
            <person name="Tang D."/>
            <person name="Shen Q."/>
            <person name="Xue P."/>
            <person name="Zou S."/>
            <person name="Wang X."/>
            <person name="Liu X."/>
            <person name="Wang F."/>
            <person name="Yang Y."/>
            <person name="An X."/>
            <person name="Dong Z."/>
            <person name="Zhang K."/>
            <person name="Zhang X."/>
            <person name="Luo M.C."/>
            <person name="Dvorak J."/>
            <person name="Tong Y."/>
            <person name="Wang J."/>
            <person name="Yang H."/>
            <person name="Li Z."/>
            <person name="Wang D."/>
            <person name="Zhang A."/>
            <person name="Wang J."/>
        </authorList>
    </citation>
    <scope>NUCLEOTIDE SEQUENCE</scope>
    <source>
        <strain evidence="3">cv. G1812</strain>
    </source>
</reference>
<dbReference type="InterPro" id="IPR001584">
    <property type="entry name" value="Integrase_cat-core"/>
</dbReference>
<keyword evidence="3" id="KW-1185">Reference proteome</keyword>